<dbReference type="InterPro" id="IPR000515">
    <property type="entry name" value="MetI-like"/>
</dbReference>
<keyword evidence="6 7" id="KW-0472">Membrane</keyword>
<dbReference type="GO" id="GO:0005886">
    <property type="term" value="C:plasma membrane"/>
    <property type="evidence" value="ECO:0007669"/>
    <property type="project" value="UniProtKB-SubCell"/>
</dbReference>
<keyword evidence="2 7" id="KW-0813">Transport</keyword>
<evidence type="ECO:0000259" key="8">
    <source>
        <dbReference type="PROSITE" id="PS50928"/>
    </source>
</evidence>
<dbReference type="Pfam" id="PF12911">
    <property type="entry name" value="OppC_N"/>
    <property type="match status" value="1"/>
</dbReference>
<feature type="transmembrane region" description="Helical" evidence="7">
    <location>
        <begin position="145"/>
        <end position="170"/>
    </location>
</feature>
<dbReference type="Pfam" id="PF00528">
    <property type="entry name" value="BPD_transp_1"/>
    <property type="match status" value="1"/>
</dbReference>
<dbReference type="InterPro" id="IPR035906">
    <property type="entry name" value="MetI-like_sf"/>
</dbReference>
<evidence type="ECO:0000256" key="4">
    <source>
        <dbReference type="ARBA" id="ARBA00022692"/>
    </source>
</evidence>
<evidence type="ECO:0000313" key="9">
    <source>
        <dbReference type="EMBL" id="TMI81216.1"/>
    </source>
</evidence>
<dbReference type="Proteomes" id="UP000320048">
    <property type="component" value="Unassembled WGS sequence"/>
</dbReference>
<dbReference type="PANTHER" id="PTHR43386">
    <property type="entry name" value="OLIGOPEPTIDE TRANSPORT SYSTEM PERMEASE PROTEIN APPC"/>
    <property type="match status" value="1"/>
</dbReference>
<evidence type="ECO:0000256" key="3">
    <source>
        <dbReference type="ARBA" id="ARBA00022475"/>
    </source>
</evidence>
<feature type="transmembrane region" description="Helical" evidence="7">
    <location>
        <begin position="102"/>
        <end position="124"/>
    </location>
</feature>
<comment type="similarity">
    <text evidence="7">Belongs to the binding-protein-dependent transport system permease family.</text>
</comment>
<protein>
    <submittedName>
        <fullName evidence="9">ABC transporter permease</fullName>
    </submittedName>
</protein>
<evidence type="ECO:0000256" key="5">
    <source>
        <dbReference type="ARBA" id="ARBA00022989"/>
    </source>
</evidence>
<proteinExistence type="inferred from homology"/>
<dbReference type="Gene3D" id="1.10.3720.10">
    <property type="entry name" value="MetI-like"/>
    <property type="match status" value="1"/>
</dbReference>
<evidence type="ECO:0000256" key="2">
    <source>
        <dbReference type="ARBA" id="ARBA00022448"/>
    </source>
</evidence>
<reference evidence="9 10" key="1">
    <citation type="journal article" date="2019" name="Nat. Microbiol.">
        <title>Mediterranean grassland soil C-N compound turnover is dependent on rainfall and depth, and is mediated by genomically divergent microorganisms.</title>
        <authorList>
            <person name="Diamond S."/>
            <person name="Andeer P.F."/>
            <person name="Li Z."/>
            <person name="Crits-Christoph A."/>
            <person name="Burstein D."/>
            <person name="Anantharaman K."/>
            <person name="Lane K.R."/>
            <person name="Thomas B.C."/>
            <person name="Pan C."/>
            <person name="Northen T.R."/>
            <person name="Banfield J.F."/>
        </authorList>
    </citation>
    <scope>NUCLEOTIDE SEQUENCE [LARGE SCALE GENOMIC DNA]</scope>
    <source>
        <strain evidence="9">NP_7</strain>
    </source>
</reference>
<dbReference type="SUPFAM" id="SSF161098">
    <property type="entry name" value="MetI-like"/>
    <property type="match status" value="1"/>
</dbReference>
<sequence>MSVERTVAIPGGGAARRLRALRRRSLWQLFRRSRPGMAGAVLVAIVVGVALAAPWITLRDPLALNPAVRLRAPAGAYWFGTDDFGRDLFSRVVYGSRVSLEIGTLVVLASGALGILAGIAAGYFRLADAVIMRMVDALLAIPPALLAIALMAVLGARVSNVVVALTIAYVPQLTRVVRSQVLVLRETMFAEAARSAGASDRRIAFLHVLPNAWSVVMIQSTVTFADAVLTEAGLSYLGVGEPPGVPSWGNILSDGRNYMVQAPWMTLFPGFAIVVCVLGLNLLGDGLRDVLDPRFREW</sequence>
<feature type="transmembrane region" description="Helical" evidence="7">
    <location>
        <begin position="262"/>
        <end position="284"/>
    </location>
</feature>
<dbReference type="GO" id="GO:0055085">
    <property type="term" value="P:transmembrane transport"/>
    <property type="evidence" value="ECO:0007669"/>
    <property type="project" value="InterPro"/>
</dbReference>
<feature type="domain" description="ABC transmembrane type-1" evidence="8">
    <location>
        <begin position="96"/>
        <end position="284"/>
    </location>
</feature>
<organism evidence="9 10">
    <name type="scientific">Candidatus Segetimicrobium genomatis</name>
    <dbReference type="NCBI Taxonomy" id="2569760"/>
    <lineage>
        <taxon>Bacteria</taxon>
        <taxon>Bacillati</taxon>
        <taxon>Candidatus Sysuimicrobiota</taxon>
        <taxon>Candidatus Sysuimicrobiia</taxon>
        <taxon>Candidatus Sysuimicrobiales</taxon>
        <taxon>Candidatus Segetimicrobiaceae</taxon>
        <taxon>Candidatus Segetimicrobium</taxon>
    </lineage>
</organism>
<comment type="subcellular location">
    <subcellularLocation>
        <location evidence="1 7">Cell membrane</location>
        <topology evidence="1 7">Multi-pass membrane protein</topology>
    </subcellularLocation>
</comment>
<evidence type="ECO:0000256" key="1">
    <source>
        <dbReference type="ARBA" id="ARBA00004651"/>
    </source>
</evidence>
<evidence type="ECO:0000313" key="10">
    <source>
        <dbReference type="Proteomes" id="UP000320048"/>
    </source>
</evidence>
<feature type="transmembrane region" description="Helical" evidence="7">
    <location>
        <begin position="36"/>
        <end position="56"/>
    </location>
</feature>
<keyword evidence="5 7" id="KW-1133">Transmembrane helix</keyword>
<accession>A0A537JDP9</accession>
<name>A0A537JDP9_9BACT</name>
<evidence type="ECO:0000256" key="6">
    <source>
        <dbReference type="ARBA" id="ARBA00023136"/>
    </source>
</evidence>
<keyword evidence="4 7" id="KW-0812">Transmembrane</keyword>
<gene>
    <name evidence="9" type="ORF">E6H04_07315</name>
</gene>
<dbReference type="PANTHER" id="PTHR43386:SF6">
    <property type="entry name" value="ABC TRANSPORTER PERMEASE PROTEIN"/>
    <property type="match status" value="1"/>
</dbReference>
<dbReference type="InterPro" id="IPR050366">
    <property type="entry name" value="BP-dependent_transpt_permease"/>
</dbReference>
<keyword evidence="3" id="KW-1003">Cell membrane</keyword>
<comment type="caution">
    <text evidence="9">The sequence shown here is derived from an EMBL/GenBank/DDBJ whole genome shotgun (WGS) entry which is preliminary data.</text>
</comment>
<dbReference type="PROSITE" id="PS50928">
    <property type="entry name" value="ABC_TM1"/>
    <property type="match status" value="1"/>
</dbReference>
<evidence type="ECO:0000256" key="7">
    <source>
        <dbReference type="RuleBase" id="RU363032"/>
    </source>
</evidence>
<dbReference type="CDD" id="cd06261">
    <property type="entry name" value="TM_PBP2"/>
    <property type="match status" value="1"/>
</dbReference>
<dbReference type="EMBL" id="VBAO01000179">
    <property type="protein sequence ID" value="TMI81216.1"/>
    <property type="molecule type" value="Genomic_DNA"/>
</dbReference>
<dbReference type="InterPro" id="IPR025966">
    <property type="entry name" value="OppC_N"/>
</dbReference>
<dbReference type="AlphaFoldDB" id="A0A537JDP9"/>